<evidence type="ECO:0000256" key="3">
    <source>
        <dbReference type="ARBA" id="ARBA00023002"/>
    </source>
</evidence>
<organism evidence="6 7">
    <name type="scientific">Sphaeroforma arctica JP610</name>
    <dbReference type="NCBI Taxonomy" id="667725"/>
    <lineage>
        <taxon>Eukaryota</taxon>
        <taxon>Ichthyosporea</taxon>
        <taxon>Ichthyophonida</taxon>
        <taxon>Sphaeroforma</taxon>
    </lineage>
</organism>
<dbReference type="EMBL" id="KQ242104">
    <property type="protein sequence ID" value="KNC80815.1"/>
    <property type="molecule type" value="Genomic_DNA"/>
</dbReference>
<evidence type="ECO:0000259" key="5">
    <source>
        <dbReference type="Pfam" id="PF07732"/>
    </source>
</evidence>
<dbReference type="STRING" id="667725.A0A0L0FVD2"/>
<dbReference type="InterPro" id="IPR045087">
    <property type="entry name" value="Cu-oxidase_fam"/>
</dbReference>
<dbReference type="Pfam" id="PF07732">
    <property type="entry name" value="Cu-oxidase_3"/>
    <property type="match status" value="1"/>
</dbReference>
<protein>
    <recommendedName>
        <fullName evidence="8">Plastocyanin-like domain-containing protein</fullName>
    </recommendedName>
</protein>
<dbReference type="Pfam" id="PF07731">
    <property type="entry name" value="Cu-oxidase_2"/>
    <property type="match status" value="1"/>
</dbReference>
<dbReference type="GO" id="GO:0005507">
    <property type="term" value="F:copper ion binding"/>
    <property type="evidence" value="ECO:0007669"/>
    <property type="project" value="InterPro"/>
</dbReference>
<dbReference type="OrthoDB" id="2121828at2759"/>
<dbReference type="PROSITE" id="PS00080">
    <property type="entry name" value="MULTICOPPER_OXIDASE2"/>
    <property type="match status" value="1"/>
</dbReference>
<comment type="similarity">
    <text evidence="1">Belongs to the multicopper oxidase family.</text>
</comment>
<dbReference type="AlphaFoldDB" id="A0A0L0FVD2"/>
<dbReference type="Gene3D" id="2.60.40.420">
    <property type="entry name" value="Cupredoxins - blue copper proteins"/>
    <property type="match status" value="3"/>
</dbReference>
<evidence type="ECO:0000256" key="2">
    <source>
        <dbReference type="ARBA" id="ARBA00022723"/>
    </source>
</evidence>
<dbReference type="RefSeq" id="XP_014154717.1">
    <property type="nucleotide sequence ID" value="XM_014299242.1"/>
</dbReference>
<evidence type="ECO:0000313" key="6">
    <source>
        <dbReference type="EMBL" id="KNC80815.1"/>
    </source>
</evidence>
<dbReference type="GO" id="GO:0016491">
    <property type="term" value="F:oxidoreductase activity"/>
    <property type="evidence" value="ECO:0007669"/>
    <property type="project" value="UniProtKB-KW"/>
</dbReference>
<gene>
    <name evidence="6" type="ORF">SARC_06839</name>
</gene>
<proteinExistence type="inferred from homology"/>
<dbReference type="InterPro" id="IPR011707">
    <property type="entry name" value="Cu-oxidase-like_N"/>
</dbReference>
<dbReference type="InterPro" id="IPR008972">
    <property type="entry name" value="Cupredoxin"/>
</dbReference>
<keyword evidence="3" id="KW-0560">Oxidoreductase</keyword>
<evidence type="ECO:0000313" key="7">
    <source>
        <dbReference type="Proteomes" id="UP000054560"/>
    </source>
</evidence>
<dbReference type="InterPro" id="IPR002355">
    <property type="entry name" value="Cu_oxidase_Cu_BS"/>
</dbReference>
<dbReference type="GeneID" id="25907343"/>
<keyword evidence="2" id="KW-0479">Metal-binding</keyword>
<feature type="domain" description="Plastocyanin-like" evidence="5">
    <location>
        <begin position="56"/>
        <end position="131"/>
    </location>
</feature>
<dbReference type="PANTHER" id="PTHR11709">
    <property type="entry name" value="MULTI-COPPER OXIDASE"/>
    <property type="match status" value="1"/>
</dbReference>
<dbReference type="SUPFAM" id="SSF49503">
    <property type="entry name" value="Cupredoxins"/>
    <property type="match status" value="3"/>
</dbReference>
<dbReference type="eggNOG" id="ENOG502S71U">
    <property type="taxonomic scope" value="Eukaryota"/>
</dbReference>
<dbReference type="InterPro" id="IPR011706">
    <property type="entry name" value="Cu-oxidase_C"/>
</dbReference>
<sequence length="492" mass="56387">MEEATKHLHDTIPTAQTYMVDSDLKLPNIPHHGRPVTLATDFTIDKENMPHNYDLLNLHLHGLEVETHLFHPQGTSKSDAPWISLDVDECYCYRFRLPTTHPTGTYYYHPHRHGATGMQTWNGMWGPFLVTGGLDDDLADMTKNNTPHIDQPFFMWDAHVHRAKNHTEWEGRRGSGDESTLVETDDFLRNQAGQAEHIFVMVNNEFQPTLSMNTSQVMRIRLLCGASENMCGFRLRHTQSKVIVPLYNVGSDGRTWARAYTKQYMILMASQREEILIQIAEAGLYEATRPSARLFGGCTKSRANGQEFVLSTDMEFAKNERGSNEADITDVEIMGQGRIDFAMNTDVRILPFEQYVIDNKSYNVNRIDQMAQRLQVEEWVITNSQPTVHPLHIHVNPFQVKEVRTALENQIEFTDYITDTSTPMNRWRDTAIVPPYGSLRIWTRYAARAYGKTVFHCHFEAHSDTGMMSNLMITRHDTDKTSGADESTRTKS</sequence>
<evidence type="ECO:0000256" key="1">
    <source>
        <dbReference type="ARBA" id="ARBA00010609"/>
    </source>
</evidence>
<dbReference type="Proteomes" id="UP000054560">
    <property type="component" value="Unassembled WGS sequence"/>
</dbReference>
<dbReference type="PANTHER" id="PTHR11709:SF518">
    <property type="entry name" value="MULTICOPPER OXIDASE"/>
    <property type="match status" value="1"/>
</dbReference>
<evidence type="ECO:0000259" key="4">
    <source>
        <dbReference type="Pfam" id="PF07731"/>
    </source>
</evidence>
<keyword evidence="7" id="KW-1185">Reference proteome</keyword>
<accession>A0A0L0FVD2</accession>
<feature type="domain" description="Plastocyanin-like" evidence="4">
    <location>
        <begin position="354"/>
        <end position="474"/>
    </location>
</feature>
<name>A0A0L0FVD2_9EUKA</name>
<reference evidence="6 7" key="1">
    <citation type="submission" date="2011-02" db="EMBL/GenBank/DDBJ databases">
        <title>The Genome Sequence of Sphaeroforma arctica JP610.</title>
        <authorList>
            <consortium name="The Broad Institute Genome Sequencing Platform"/>
            <person name="Russ C."/>
            <person name="Cuomo C."/>
            <person name="Young S.K."/>
            <person name="Zeng Q."/>
            <person name="Gargeya S."/>
            <person name="Alvarado L."/>
            <person name="Berlin A."/>
            <person name="Chapman S.B."/>
            <person name="Chen Z."/>
            <person name="Freedman E."/>
            <person name="Gellesch M."/>
            <person name="Goldberg J."/>
            <person name="Griggs A."/>
            <person name="Gujja S."/>
            <person name="Heilman E."/>
            <person name="Heiman D."/>
            <person name="Howarth C."/>
            <person name="Mehta T."/>
            <person name="Neiman D."/>
            <person name="Pearson M."/>
            <person name="Roberts A."/>
            <person name="Saif S."/>
            <person name="Shea T."/>
            <person name="Shenoy N."/>
            <person name="Sisk P."/>
            <person name="Stolte C."/>
            <person name="Sykes S."/>
            <person name="White J."/>
            <person name="Yandava C."/>
            <person name="Burger G."/>
            <person name="Gray M.W."/>
            <person name="Holland P.W.H."/>
            <person name="King N."/>
            <person name="Lang F.B.F."/>
            <person name="Roger A.J."/>
            <person name="Ruiz-Trillo I."/>
            <person name="Haas B."/>
            <person name="Nusbaum C."/>
            <person name="Birren B."/>
        </authorList>
    </citation>
    <scope>NUCLEOTIDE SEQUENCE [LARGE SCALE GENOMIC DNA]</scope>
    <source>
        <strain evidence="6 7">JP610</strain>
    </source>
</reference>
<evidence type="ECO:0008006" key="8">
    <source>
        <dbReference type="Google" id="ProtNLM"/>
    </source>
</evidence>